<evidence type="ECO:0000313" key="2">
    <source>
        <dbReference type="EMBL" id="SDH90500.1"/>
    </source>
</evidence>
<keyword evidence="3" id="KW-1185">Reference proteome</keyword>
<dbReference type="OrthoDB" id="6938654at2"/>
<evidence type="ECO:0000256" key="1">
    <source>
        <dbReference type="SAM" id="SignalP"/>
    </source>
</evidence>
<gene>
    <name evidence="2" type="ORF">SAMN05216272_10467</name>
</gene>
<dbReference type="AlphaFoldDB" id="A0A1G8G891"/>
<proteinExistence type="predicted"/>
<feature type="signal peptide" evidence="1">
    <location>
        <begin position="1"/>
        <end position="23"/>
    </location>
</feature>
<sequence length="252" mass="27348">MFRNQQAVTLGILSAAFSAATWGATLAPGEYARGGWGTLSIQALHHGVQAFEIRTQGANFHSCHVRGVIKNLKAVVSVDESQGEATAPCTITFVRQSETSILLDSPALDASCSSFCGNRADFLQETYTRVPTGCTVAEIVRARKRFDATRANGDHEQAYALFKPAFERCQSVINLFLRSKYRVALADLERQAGKLPACAQTLAPVLKDFPGSNEDLERQLAPGEFWEMRPVVEQARELAAACGKAEVQAVSP</sequence>
<protein>
    <submittedName>
        <fullName evidence="2">Uncharacterized protein</fullName>
    </submittedName>
</protein>
<name>A0A1G8G891_9PSED</name>
<reference evidence="3" key="1">
    <citation type="submission" date="2016-10" db="EMBL/GenBank/DDBJ databases">
        <authorList>
            <person name="Varghese N."/>
            <person name="Submissions S."/>
        </authorList>
    </citation>
    <scope>NUCLEOTIDE SEQUENCE [LARGE SCALE GENOMIC DNA]</scope>
    <source>
        <strain evidence="3">CCM 7469</strain>
    </source>
</reference>
<dbReference type="EMBL" id="FNDS01000004">
    <property type="protein sequence ID" value="SDH90500.1"/>
    <property type="molecule type" value="Genomic_DNA"/>
</dbReference>
<dbReference type="RefSeq" id="WP_090262503.1">
    <property type="nucleotide sequence ID" value="NZ_FNDS01000004.1"/>
</dbReference>
<accession>A0A1G8G891</accession>
<organism evidence="2 3">
    <name type="scientific">Pseudomonas panipatensis</name>
    <dbReference type="NCBI Taxonomy" id="428992"/>
    <lineage>
        <taxon>Bacteria</taxon>
        <taxon>Pseudomonadati</taxon>
        <taxon>Pseudomonadota</taxon>
        <taxon>Gammaproteobacteria</taxon>
        <taxon>Pseudomonadales</taxon>
        <taxon>Pseudomonadaceae</taxon>
        <taxon>Pseudomonas</taxon>
    </lineage>
</organism>
<feature type="chain" id="PRO_5011512310" evidence="1">
    <location>
        <begin position="24"/>
        <end position="252"/>
    </location>
</feature>
<evidence type="ECO:0000313" key="3">
    <source>
        <dbReference type="Proteomes" id="UP000199636"/>
    </source>
</evidence>
<keyword evidence="1" id="KW-0732">Signal</keyword>
<dbReference type="Proteomes" id="UP000199636">
    <property type="component" value="Unassembled WGS sequence"/>
</dbReference>